<dbReference type="PROSITE" id="PS50249">
    <property type="entry name" value="MPN"/>
    <property type="match status" value="1"/>
</dbReference>
<keyword evidence="4" id="KW-0862">Zinc</keyword>
<dbReference type="OrthoDB" id="9804482at2"/>
<evidence type="ECO:0000256" key="1">
    <source>
        <dbReference type="ARBA" id="ARBA00022670"/>
    </source>
</evidence>
<evidence type="ECO:0000313" key="7">
    <source>
        <dbReference type="EMBL" id="AYN20065.1"/>
    </source>
</evidence>
<accession>A0A3G2HSS7</accession>
<evidence type="ECO:0000256" key="4">
    <source>
        <dbReference type="ARBA" id="ARBA00022833"/>
    </source>
</evidence>
<dbReference type="GO" id="GO:0006508">
    <property type="term" value="P:proteolysis"/>
    <property type="evidence" value="ECO:0007669"/>
    <property type="project" value="UniProtKB-KW"/>
</dbReference>
<keyword evidence="2" id="KW-0479">Metal-binding</keyword>
<name>A0A3G2HSS7_9BURK</name>
<dbReference type="SUPFAM" id="SSF102712">
    <property type="entry name" value="JAB1/MPN domain"/>
    <property type="match status" value="1"/>
</dbReference>
<dbReference type="PANTHER" id="PTHR30471:SF6">
    <property type="entry name" value="UPF0758 PROTEIN VC_0510"/>
    <property type="match status" value="1"/>
</dbReference>
<evidence type="ECO:0000256" key="2">
    <source>
        <dbReference type="ARBA" id="ARBA00022723"/>
    </source>
</evidence>
<gene>
    <name evidence="7" type="primary">radC</name>
    <name evidence="7" type="ORF">D3M96_05670</name>
</gene>
<dbReference type="Proteomes" id="UP000268070">
    <property type="component" value="Chromosome"/>
</dbReference>
<dbReference type="RefSeq" id="WP_121738314.1">
    <property type="nucleotide sequence ID" value="NZ_CP032153.1"/>
</dbReference>
<protein>
    <submittedName>
        <fullName evidence="7">DNA repair protein RadC</fullName>
    </submittedName>
</protein>
<dbReference type="InterPro" id="IPR020891">
    <property type="entry name" value="UPF0758_CS"/>
</dbReference>
<dbReference type="GO" id="GO:0008237">
    <property type="term" value="F:metallopeptidase activity"/>
    <property type="evidence" value="ECO:0007669"/>
    <property type="project" value="UniProtKB-KW"/>
</dbReference>
<evidence type="ECO:0000259" key="6">
    <source>
        <dbReference type="PROSITE" id="PS50249"/>
    </source>
</evidence>
<dbReference type="Gene3D" id="3.40.140.10">
    <property type="entry name" value="Cytidine Deaminase, domain 2"/>
    <property type="match status" value="1"/>
</dbReference>
<keyword evidence="5" id="KW-0482">Metalloprotease</keyword>
<dbReference type="NCBIfam" id="TIGR00608">
    <property type="entry name" value="radc"/>
    <property type="match status" value="1"/>
</dbReference>
<dbReference type="InterPro" id="IPR025657">
    <property type="entry name" value="RadC_JAB"/>
</dbReference>
<dbReference type="EMBL" id="CP032153">
    <property type="protein sequence ID" value="AYN20065.1"/>
    <property type="molecule type" value="Genomic_DNA"/>
</dbReference>
<dbReference type="InterPro" id="IPR037518">
    <property type="entry name" value="MPN"/>
</dbReference>
<reference evidence="7 8" key="1">
    <citation type="submission" date="2018-09" db="EMBL/GenBank/DDBJ databases">
        <title>Complete genome sequence of the hydrocarbonoclastic bacterium Alcaligenes aquatilis QD168, isolated from a crude-oil polluted marine sediment of Central Chile.</title>
        <authorList>
            <person name="Duran R.E."/>
            <person name="Barra B."/>
            <person name="Salva-Serra F."/>
            <person name="Mendez V."/>
            <person name="Moore E.R.B."/>
            <person name="Seeger M."/>
        </authorList>
    </citation>
    <scope>NUCLEOTIDE SEQUENCE [LARGE SCALE GENOMIC DNA]</scope>
    <source>
        <strain evidence="7 8">QD168</strain>
    </source>
</reference>
<dbReference type="InterPro" id="IPR001405">
    <property type="entry name" value="UPF0758"/>
</dbReference>
<dbReference type="KEGG" id="aaqu:D3M96_05670"/>
<evidence type="ECO:0000313" key="8">
    <source>
        <dbReference type="Proteomes" id="UP000268070"/>
    </source>
</evidence>
<dbReference type="Pfam" id="PF04002">
    <property type="entry name" value="RadC"/>
    <property type="match status" value="1"/>
</dbReference>
<evidence type="ECO:0000256" key="5">
    <source>
        <dbReference type="ARBA" id="ARBA00023049"/>
    </source>
</evidence>
<dbReference type="PROSITE" id="PS01302">
    <property type="entry name" value="UPF0758"/>
    <property type="match status" value="1"/>
</dbReference>
<keyword evidence="3" id="KW-0378">Hydrolase</keyword>
<proteinExistence type="predicted"/>
<keyword evidence="1" id="KW-0645">Protease</keyword>
<dbReference type="CDD" id="cd08071">
    <property type="entry name" value="MPN_DUF2466"/>
    <property type="match status" value="1"/>
</dbReference>
<dbReference type="GO" id="GO:0046872">
    <property type="term" value="F:metal ion binding"/>
    <property type="evidence" value="ECO:0007669"/>
    <property type="project" value="UniProtKB-KW"/>
</dbReference>
<dbReference type="PANTHER" id="PTHR30471">
    <property type="entry name" value="DNA REPAIR PROTEIN RADC"/>
    <property type="match status" value="1"/>
</dbReference>
<feature type="domain" description="MPN" evidence="6">
    <location>
        <begin position="47"/>
        <end position="169"/>
    </location>
</feature>
<organism evidence="7 8">
    <name type="scientific">Alcaligenes aquatilis</name>
    <dbReference type="NCBI Taxonomy" id="323284"/>
    <lineage>
        <taxon>Bacteria</taxon>
        <taxon>Pseudomonadati</taxon>
        <taxon>Pseudomonadota</taxon>
        <taxon>Betaproteobacteria</taxon>
        <taxon>Burkholderiales</taxon>
        <taxon>Alcaligenaceae</taxon>
        <taxon>Alcaligenes</taxon>
    </lineage>
</organism>
<sequence length="169" mass="18355">MSQQHFSSFDSALLVRDAQGRYLPATNDQILEAARQAVDQKMVRGTAFTSPTVVKEYLTAKLAGFDVEVFAVLFLDSQHRLVEYAEMFQGTLSQTSVYPREVAKAALQHHAAAVIVAHNHPSGNPEPSAADRALTSHLTKALALLDIRTLDHVVVAGQETASFAELGLL</sequence>
<evidence type="ECO:0000256" key="3">
    <source>
        <dbReference type="ARBA" id="ARBA00022801"/>
    </source>
</evidence>
<dbReference type="AlphaFoldDB" id="A0A3G2HSS7"/>